<dbReference type="RefSeq" id="WP_307284608.1">
    <property type="nucleotide sequence ID" value="NZ_JAUSZT010000003.1"/>
</dbReference>
<dbReference type="Proteomes" id="UP001237780">
    <property type="component" value="Unassembled WGS sequence"/>
</dbReference>
<accession>A0ABU0SEN2</accession>
<dbReference type="PROSITE" id="PS51186">
    <property type="entry name" value="GNAT"/>
    <property type="match status" value="1"/>
</dbReference>
<protein>
    <submittedName>
        <fullName evidence="2">RimJ/RimL family protein N-acetyltransferase</fullName>
    </submittedName>
</protein>
<evidence type="ECO:0000313" key="3">
    <source>
        <dbReference type="Proteomes" id="UP001237780"/>
    </source>
</evidence>
<feature type="domain" description="N-acetyltransferase" evidence="1">
    <location>
        <begin position="7"/>
        <end position="171"/>
    </location>
</feature>
<dbReference type="PANTHER" id="PTHR43792:SF16">
    <property type="entry name" value="N-ACETYLTRANSFERASE DOMAIN-CONTAINING PROTEIN"/>
    <property type="match status" value="1"/>
</dbReference>
<gene>
    <name evidence="2" type="ORF">QFZ34_004113</name>
</gene>
<dbReference type="InterPro" id="IPR051531">
    <property type="entry name" value="N-acetyltransferase"/>
</dbReference>
<dbReference type="InterPro" id="IPR000182">
    <property type="entry name" value="GNAT_dom"/>
</dbReference>
<evidence type="ECO:0000259" key="1">
    <source>
        <dbReference type="PROSITE" id="PS51186"/>
    </source>
</evidence>
<dbReference type="Gene3D" id="3.40.630.30">
    <property type="match status" value="1"/>
</dbReference>
<dbReference type="SUPFAM" id="SSF55729">
    <property type="entry name" value="Acyl-CoA N-acyltransferases (Nat)"/>
    <property type="match status" value="1"/>
</dbReference>
<organism evidence="2 3">
    <name type="scientific">Phyllobacterium ifriqiyense</name>
    <dbReference type="NCBI Taxonomy" id="314238"/>
    <lineage>
        <taxon>Bacteria</taxon>
        <taxon>Pseudomonadati</taxon>
        <taxon>Pseudomonadota</taxon>
        <taxon>Alphaproteobacteria</taxon>
        <taxon>Hyphomicrobiales</taxon>
        <taxon>Phyllobacteriaceae</taxon>
        <taxon>Phyllobacterium</taxon>
    </lineage>
</organism>
<sequence>MIETSRLLLRPQRIEDFELYKAIWINDPNLSEGVQVLPGLTDEQSWDRLLRWIGHWNVFGYGPLLVIDRQTGELVGETGVARFHRANGPAFDGVPEALWRIKYTRHGQGLASEAAYAALQWYDARKISERTVCMIDHWNDTSLKLAGKLGFNEFSRAIYKDSDVVLLDRIVKT</sequence>
<keyword evidence="3" id="KW-1185">Reference proteome</keyword>
<dbReference type="EMBL" id="JAUSZT010000003">
    <property type="protein sequence ID" value="MDQ0998931.1"/>
    <property type="molecule type" value="Genomic_DNA"/>
</dbReference>
<dbReference type="PANTHER" id="PTHR43792">
    <property type="entry name" value="GNAT FAMILY, PUTATIVE (AFU_ORTHOLOGUE AFUA_3G00765)-RELATED-RELATED"/>
    <property type="match status" value="1"/>
</dbReference>
<evidence type="ECO:0000313" key="2">
    <source>
        <dbReference type="EMBL" id="MDQ0998931.1"/>
    </source>
</evidence>
<dbReference type="InterPro" id="IPR016181">
    <property type="entry name" value="Acyl_CoA_acyltransferase"/>
</dbReference>
<reference evidence="2 3" key="1">
    <citation type="submission" date="2023-07" db="EMBL/GenBank/DDBJ databases">
        <title>Comparative genomics of wheat-associated soil bacteria to identify genetic determinants of phenazine resistance.</title>
        <authorList>
            <person name="Mouncey N."/>
        </authorList>
    </citation>
    <scope>NUCLEOTIDE SEQUENCE [LARGE SCALE GENOMIC DNA]</scope>
    <source>
        <strain evidence="2 3">W4I11</strain>
    </source>
</reference>
<comment type="caution">
    <text evidence="2">The sequence shown here is derived from an EMBL/GenBank/DDBJ whole genome shotgun (WGS) entry which is preliminary data.</text>
</comment>
<name>A0ABU0SEN2_9HYPH</name>
<dbReference type="Pfam" id="PF13302">
    <property type="entry name" value="Acetyltransf_3"/>
    <property type="match status" value="1"/>
</dbReference>
<proteinExistence type="predicted"/>